<dbReference type="EMBL" id="JAGEMI010000001">
    <property type="protein sequence ID" value="MBO1864365.1"/>
    <property type="molecule type" value="Genomic_DNA"/>
</dbReference>
<sequence>MGIASLHPSYETSRLIIRRRVAACLPCGLSCVFSGNPVRAKSLRGMKRPRRHDLKRHGGNAGDKSLHHVKSEIGSKILPHDPASFFAKAPPGSRGLTSKMERPRPSPAGPQEKSLHAPFRARENLSVHPLMVDTMKELQSMAVRLKTPIAIIPKLPNADPPVRIAEQAHEGIVSVLKKQTRGLPSVRHFTIGGRLL</sequence>
<proteinExistence type="predicted"/>
<evidence type="ECO:0000313" key="3">
    <source>
        <dbReference type="EMBL" id="UEM17122.1"/>
    </source>
</evidence>
<name>A0A939MAQ6_9BRAD</name>
<protein>
    <submittedName>
        <fullName evidence="2">Uncharacterized protein</fullName>
    </submittedName>
</protein>
<reference evidence="2" key="1">
    <citation type="submission" date="2021-03" db="EMBL/GenBank/DDBJ databases">
        <title>Whole Genome Sequence of Bradyrhizobium sp. Strain 144S4.</title>
        <authorList>
            <person name="Bromfield E.S.P."/>
            <person name="Cloutier S."/>
        </authorList>
    </citation>
    <scope>NUCLEOTIDE SEQUENCE [LARGE SCALE GENOMIC DNA]</scope>
    <source>
        <strain evidence="2">144S4</strain>
    </source>
</reference>
<reference evidence="3 4" key="2">
    <citation type="journal article" date="2022" name="Int. J. Syst. Evol. Microbiol.">
        <title>Strains of Bradyrhizobium barranii sp. nov. associated with legumes native to Canada are symbionts of soybeans and belong to different subspecies (subsp. barranii subsp. nov. and subsp. apii subsp. nov.) and symbiovars (sv. glycinearum and sv. septentrionale).</title>
        <authorList>
            <person name="Bromfield E.S.P."/>
            <person name="Cloutier S."/>
            <person name="Wasai-Hara S."/>
            <person name="Minamisawa K."/>
        </authorList>
    </citation>
    <scope>NUCLEOTIDE SEQUENCE [LARGE SCALE GENOMIC DNA]</scope>
    <source>
        <strain evidence="3 4">144S4</strain>
    </source>
</reference>
<dbReference type="AlphaFoldDB" id="A0A939MAQ6"/>
<dbReference type="RefSeq" id="WP_208086574.1">
    <property type="nucleotide sequence ID" value="NZ_CP086136.1"/>
</dbReference>
<evidence type="ECO:0000313" key="2">
    <source>
        <dbReference type="EMBL" id="MBO1864365.1"/>
    </source>
</evidence>
<accession>A0A939MAQ6</accession>
<feature type="region of interest" description="Disordered" evidence="1">
    <location>
        <begin position="47"/>
        <end position="66"/>
    </location>
</feature>
<dbReference type="KEGG" id="bban:J4G43_024575"/>
<gene>
    <name evidence="3" type="ORF">J4G43_024575</name>
    <name evidence="2" type="ORF">J4G43_26595</name>
</gene>
<feature type="region of interest" description="Disordered" evidence="1">
    <location>
        <begin position="89"/>
        <end position="117"/>
    </location>
</feature>
<dbReference type="EMBL" id="CP086136">
    <property type="protein sequence ID" value="UEM17122.1"/>
    <property type="molecule type" value="Genomic_DNA"/>
</dbReference>
<evidence type="ECO:0000256" key="1">
    <source>
        <dbReference type="SAM" id="MobiDB-lite"/>
    </source>
</evidence>
<evidence type="ECO:0000313" key="4">
    <source>
        <dbReference type="Proteomes" id="UP000664702"/>
    </source>
</evidence>
<feature type="compositionally biased region" description="Basic residues" evidence="1">
    <location>
        <begin position="47"/>
        <end position="58"/>
    </location>
</feature>
<organism evidence="2">
    <name type="scientific">Bradyrhizobium barranii subsp. barranii</name>
    <dbReference type="NCBI Taxonomy" id="2823807"/>
    <lineage>
        <taxon>Bacteria</taxon>
        <taxon>Pseudomonadati</taxon>
        <taxon>Pseudomonadota</taxon>
        <taxon>Alphaproteobacteria</taxon>
        <taxon>Hyphomicrobiales</taxon>
        <taxon>Nitrobacteraceae</taxon>
        <taxon>Bradyrhizobium</taxon>
        <taxon>Bradyrhizobium barranii</taxon>
    </lineage>
</organism>
<dbReference type="Proteomes" id="UP000664702">
    <property type="component" value="Chromosome"/>
</dbReference>